<feature type="transmembrane region" description="Helical" evidence="4">
    <location>
        <begin position="157"/>
        <end position="177"/>
    </location>
</feature>
<keyword evidence="4" id="KW-0472">Membrane</keyword>
<dbReference type="InterPro" id="IPR009057">
    <property type="entry name" value="Homeodomain-like_sf"/>
</dbReference>
<proteinExistence type="predicted"/>
<dbReference type="AlphaFoldDB" id="A0A640VVL9"/>
<dbReference type="InterPro" id="IPR018062">
    <property type="entry name" value="HTH_AraC-typ_CS"/>
</dbReference>
<dbReference type="PROSITE" id="PS00041">
    <property type="entry name" value="HTH_ARAC_FAMILY_1"/>
    <property type="match status" value="1"/>
</dbReference>
<feature type="transmembrane region" description="Helical" evidence="4">
    <location>
        <begin position="6"/>
        <end position="27"/>
    </location>
</feature>
<keyword evidence="3" id="KW-0804">Transcription</keyword>
<organism evidence="6 7">
    <name type="scientific">Roseobacter cerasinus</name>
    <dbReference type="NCBI Taxonomy" id="2602289"/>
    <lineage>
        <taxon>Bacteria</taxon>
        <taxon>Pseudomonadati</taxon>
        <taxon>Pseudomonadota</taxon>
        <taxon>Alphaproteobacteria</taxon>
        <taxon>Rhodobacterales</taxon>
        <taxon>Roseobacteraceae</taxon>
        <taxon>Roseobacter</taxon>
    </lineage>
</organism>
<comment type="caution">
    <text evidence="6">The sequence shown here is derived from an EMBL/GenBank/DDBJ whole genome shotgun (WGS) entry which is preliminary data.</text>
</comment>
<dbReference type="PANTHER" id="PTHR43280">
    <property type="entry name" value="ARAC-FAMILY TRANSCRIPTIONAL REGULATOR"/>
    <property type="match status" value="1"/>
</dbReference>
<dbReference type="Gene3D" id="1.10.10.60">
    <property type="entry name" value="Homeodomain-like"/>
    <property type="match status" value="1"/>
</dbReference>
<sequence>MISVPLPLFLTGLAALFGALVLTRAWLAGPAKALFALLAALIMVETALVALRFAYDVQDVLVIQRLLPFWIGPLLYLGYVALSDRAGRLQPALLLHFGLAALATAIVAAWPEIRIVLDVMIGSSYALYALALLHIWRGGPDRLSQLGLAHVAFMRRMMLVGAGLLGLTLMMDTLIALDFARNEGANVGRLLSLASLMLIVILAGAALLSLRNPKTSQPTETPRDEDADLSRKAAAFLTDSRLFVDPQLSLTRLARRLGVTDRALSEAINRSTGKNVSQFINDFRVAEAARLLQETRDAVGAVGEAAGFLTRSNFYSEFNRVMGQSPGAYRKTAPTTGR</sequence>
<evidence type="ECO:0000313" key="7">
    <source>
        <dbReference type="Proteomes" id="UP000436522"/>
    </source>
</evidence>
<dbReference type="Pfam" id="PF12833">
    <property type="entry name" value="HTH_18"/>
    <property type="match status" value="1"/>
</dbReference>
<evidence type="ECO:0000256" key="3">
    <source>
        <dbReference type="ARBA" id="ARBA00023163"/>
    </source>
</evidence>
<evidence type="ECO:0000256" key="1">
    <source>
        <dbReference type="ARBA" id="ARBA00023015"/>
    </source>
</evidence>
<name>A0A640VVL9_9RHOB</name>
<dbReference type="GO" id="GO:0043565">
    <property type="term" value="F:sequence-specific DNA binding"/>
    <property type="evidence" value="ECO:0007669"/>
    <property type="project" value="InterPro"/>
</dbReference>
<dbReference type="GO" id="GO:0003700">
    <property type="term" value="F:DNA-binding transcription factor activity"/>
    <property type="evidence" value="ECO:0007669"/>
    <property type="project" value="InterPro"/>
</dbReference>
<evidence type="ECO:0000256" key="4">
    <source>
        <dbReference type="SAM" id="Phobius"/>
    </source>
</evidence>
<dbReference type="SMART" id="SM00342">
    <property type="entry name" value="HTH_ARAC"/>
    <property type="match status" value="1"/>
</dbReference>
<keyword evidence="7" id="KW-1185">Reference proteome</keyword>
<keyword evidence="1" id="KW-0805">Transcription regulation</keyword>
<dbReference type="Proteomes" id="UP000436522">
    <property type="component" value="Unassembled WGS sequence"/>
</dbReference>
<accession>A0A640VVL9</accession>
<keyword evidence="4" id="KW-1133">Transmembrane helix</keyword>
<feature type="transmembrane region" description="Helical" evidence="4">
    <location>
        <begin position="34"/>
        <end position="55"/>
    </location>
</feature>
<reference evidence="6 7" key="1">
    <citation type="submission" date="2019-12" db="EMBL/GenBank/DDBJ databases">
        <title>Roseobacter cerasinus sp. nov., isolated from seawater around aquaculture.</title>
        <authorList>
            <person name="Muramatsu S."/>
            <person name="Takabe Y."/>
            <person name="Mori K."/>
            <person name="Takaichi S."/>
            <person name="Hanada S."/>
        </authorList>
    </citation>
    <scope>NUCLEOTIDE SEQUENCE [LARGE SCALE GENOMIC DNA]</scope>
    <source>
        <strain evidence="6 7">AI77</strain>
    </source>
</reference>
<feature type="transmembrane region" description="Helical" evidence="4">
    <location>
        <begin position="116"/>
        <end position="136"/>
    </location>
</feature>
<evidence type="ECO:0000256" key="2">
    <source>
        <dbReference type="ARBA" id="ARBA00023125"/>
    </source>
</evidence>
<protein>
    <submittedName>
        <fullName evidence="6">AraC family transcriptional regulator</fullName>
    </submittedName>
</protein>
<feature type="transmembrane region" description="Helical" evidence="4">
    <location>
        <begin position="189"/>
        <end position="210"/>
    </location>
</feature>
<dbReference type="PROSITE" id="PS01124">
    <property type="entry name" value="HTH_ARAC_FAMILY_2"/>
    <property type="match status" value="1"/>
</dbReference>
<dbReference type="RefSeq" id="WP_159979708.1">
    <property type="nucleotide sequence ID" value="NZ_BLIV01000007.1"/>
</dbReference>
<feature type="transmembrane region" description="Helical" evidence="4">
    <location>
        <begin position="93"/>
        <end position="110"/>
    </location>
</feature>
<evidence type="ECO:0000313" key="6">
    <source>
        <dbReference type="EMBL" id="GFE51702.1"/>
    </source>
</evidence>
<feature type="domain" description="HTH araC/xylS-type" evidence="5">
    <location>
        <begin position="231"/>
        <end position="332"/>
    </location>
</feature>
<dbReference type="EMBL" id="BLIV01000007">
    <property type="protein sequence ID" value="GFE51702.1"/>
    <property type="molecule type" value="Genomic_DNA"/>
</dbReference>
<feature type="transmembrane region" description="Helical" evidence="4">
    <location>
        <begin position="61"/>
        <end position="81"/>
    </location>
</feature>
<gene>
    <name evidence="6" type="ORF">So717_34550</name>
</gene>
<dbReference type="SUPFAM" id="SSF46689">
    <property type="entry name" value="Homeodomain-like"/>
    <property type="match status" value="1"/>
</dbReference>
<dbReference type="PANTHER" id="PTHR43280:SF29">
    <property type="entry name" value="ARAC-FAMILY TRANSCRIPTIONAL REGULATOR"/>
    <property type="match status" value="1"/>
</dbReference>
<keyword evidence="2" id="KW-0238">DNA-binding</keyword>
<evidence type="ECO:0000259" key="5">
    <source>
        <dbReference type="PROSITE" id="PS01124"/>
    </source>
</evidence>
<dbReference type="InterPro" id="IPR018060">
    <property type="entry name" value="HTH_AraC"/>
</dbReference>
<keyword evidence="4" id="KW-0812">Transmembrane</keyword>
<dbReference type="OrthoDB" id="345413at2"/>